<dbReference type="Pfam" id="PF00415">
    <property type="entry name" value="RCC1"/>
    <property type="match status" value="1"/>
</dbReference>
<dbReference type="PROSITE" id="PS50012">
    <property type="entry name" value="RCC1_3"/>
    <property type="match status" value="1"/>
</dbReference>
<dbReference type="PANTHER" id="PTHR22870">
    <property type="entry name" value="REGULATOR OF CHROMOSOME CONDENSATION"/>
    <property type="match status" value="1"/>
</dbReference>
<dbReference type="Proteomes" id="UP001227230">
    <property type="component" value="Chromosome 4"/>
</dbReference>
<evidence type="ECO:0000313" key="4">
    <source>
        <dbReference type="Proteomes" id="UP001227230"/>
    </source>
</evidence>
<proteinExistence type="predicted"/>
<organism evidence="3 4">
    <name type="scientific">Vitis vinifera</name>
    <name type="common">Grape</name>
    <dbReference type="NCBI Taxonomy" id="29760"/>
    <lineage>
        <taxon>Eukaryota</taxon>
        <taxon>Viridiplantae</taxon>
        <taxon>Streptophyta</taxon>
        <taxon>Embryophyta</taxon>
        <taxon>Tracheophyta</taxon>
        <taxon>Spermatophyta</taxon>
        <taxon>Magnoliopsida</taxon>
        <taxon>eudicotyledons</taxon>
        <taxon>Gunneridae</taxon>
        <taxon>Pentapetalae</taxon>
        <taxon>rosids</taxon>
        <taxon>Vitales</taxon>
        <taxon>Vitaceae</taxon>
        <taxon>Viteae</taxon>
        <taxon>Vitis</taxon>
    </lineage>
</organism>
<evidence type="ECO:0000313" key="3">
    <source>
        <dbReference type="EMBL" id="WJZ85968.1"/>
    </source>
</evidence>
<name>A0ABY9BSR1_VITVI</name>
<dbReference type="Gene3D" id="2.130.10.30">
    <property type="entry name" value="Regulator of chromosome condensation 1/beta-lactamase-inhibitor protein II"/>
    <property type="match status" value="1"/>
</dbReference>
<accession>A0ABY9BSR1</accession>
<dbReference type="PANTHER" id="PTHR22870:SF437">
    <property type="entry name" value="REGULATOR OF CHROMOSOME CONDENSATION (RCC1) FAMILY WITH FYVE ZINC FINGER DOMAIN-CONTAINING PROTEIN"/>
    <property type="match status" value="1"/>
</dbReference>
<dbReference type="EMBL" id="CP126651">
    <property type="protein sequence ID" value="WJZ85968.1"/>
    <property type="molecule type" value="Genomic_DNA"/>
</dbReference>
<feature type="repeat" description="RCC1" evidence="2">
    <location>
        <begin position="79"/>
        <end position="130"/>
    </location>
</feature>
<dbReference type="SUPFAM" id="SSF50985">
    <property type="entry name" value="RCC1/BLIP-II"/>
    <property type="match status" value="1"/>
</dbReference>
<protein>
    <submittedName>
        <fullName evidence="3">Uncharacterized protein</fullName>
    </submittedName>
</protein>
<gene>
    <name evidence="3" type="ORF">VitviT2T_005474</name>
</gene>
<evidence type="ECO:0000256" key="2">
    <source>
        <dbReference type="PROSITE-ProRule" id="PRU00235"/>
    </source>
</evidence>
<reference evidence="3 4" key="1">
    <citation type="journal article" date="2023" name="Hortic Res">
        <title>The complete reference genome for grapevine (Vitis vinifera L.) genetics and breeding.</title>
        <authorList>
            <person name="Shi X."/>
            <person name="Cao S."/>
            <person name="Wang X."/>
            <person name="Huang S."/>
            <person name="Wang Y."/>
            <person name="Liu Z."/>
            <person name="Liu W."/>
            <person name="Leng X."/>
            <person name="Peng Y."/>
            <person name="Wang N."/>
            <person name="Wang Y."/>
            <person name="Ma Z."/>
            <person name="Xu X."/>
            <person name="Zhang F."/>
            <person name="Xue H."/>
            <person name="Zhong H."/>
            <person name="Wang Y."/>
            <person name="Zhang K."/>
            <person name="Velt A."/>
            <person name="Avia K."/>
            <person name="Holtgrawe D."/>
            <person name="Grimplet J."/>
            <person name="Matus J.T."/>
            <person name="Ware D."/>
            <person name="Wu X."/>
            <person name="Wang H."/>
            <person name="Liu C."/>
            <person name="Fang Y."/>
            <person name="Rustenholz C."/>
            <person name="Cheng Z."/>
            <person name="Xiao H."/>
            <person name="Zhou Y."/>
        </authorList>
    </citation>
    <scope>NUCLEOTIDE SEQUENCE [LARGE SCALE GENOMIC DNA]</scope>
    <source>
        <strain evidence="4">cv. Pinot noir / PN40024</strain>
        <tissue evidence="3">Leaf</tissue>
    </source>
</reference>
<evidence type="ECO:0000256" key="1">
    <source>
        <dbReference type="ARBA" id="ARBA00022737"/>
    </source>
</evidence>
<dbReference type="InterPro" id="IPR009091">
    <property type="entry name" value="RCC1/BLIP-II"/>
</dbReference>
<keyword evidence="4" id="KW-1185">Reference proteome</keyword>
<sequence>MSSRSYRHIMLTGIASLRRWDILLHPMWKILLRQFFDICQLSPGISKLRPVISTCGVWHTAAVVEIMVGNPSSSNCSSGKAFTWRDGDKGRLGHGDKEAKPVPTCVAALIDPNFCQVACEHSLTVALTTSGHVYTIGRPMHHKGESCNTVQPVLNTMSRHPFSMSRCQSNGAEPKAFCQSIPCPHLMPIHQSSYIHNHISCPFISLSLHSSLLIKPITHLLAIITIVMLVITPRISTSHSADKLIPSHHHFPTPTKSYLSLS</sequence>
<keyword evidence="1" id="KW-0677">Repeat</keyword>
<dbReference type="InterPro" id="IPR051210">
    <property type="entry name" value="Ub_ligase/GEF_domain"/>
</dbReference>
<dbReference type="InterPro" id="IPR000408">
    <property type="entry name" value="Reg_chr_condens"/>
</dbReference>